<proteinExistence type="inferred from homology"/>
<dbReference type="InterPro" id="IPR035370">
    <property type="entry name" value="Nrap_D5"/>
</dbReference>
<feature type="domain" description="Nrap protein" evidence="9">
    <location>
        <begin position="362"/>
        <end position="503"/>
    </location>
</feature>
<dbReference type="Pfam" id="PF17407">
    <property type="entry name" value="Nrap_D6"/>
    <property type="match status" value="1"/>
</dbReference>
<evidence type="ECO:0000256" key="1">
    <source>
        <dbReference type="ARBA" id="ARBA00004604"/>
    </source>
</evidence>
<protein>
    <recommendedName>
        <fullName evidence="15">Nucleolar protein 6</fullName>
    </recommendedName>
</protein>
<dbReference type="Proteomes" id="UP000198341">
    <property type="component" value="Chromosome 4"/>
</dbReference>
<dbReference type="GO" id="GO:0034456">
    <property type="term" value="C:UTP-C complex"/>
    <property type="evidence" value="ECO:0007669"/>
    <property type="project" value="TreeGrafter"/>
</dbReference>
<comment type="similarity">
    <text evidence="2 5">Belongs to the NRAP family.</text>
</comment>
<evidence type="ECO:0000259" key="10">
    <source>
        <dbReference type="Pfam" id="PF17405"/>
    </source>
</evidence>
<dbReference type="PANTHER" id="PTHR17972">
    <property type="entry name" value="NUCLEOLAR RNA-ASSOCIATED PROTEIN"/>
    <property type="match status" value="1"/>
</dbReference>
<feature type="region of interest" description="Disordered" evidence="6">
    <location>
        <begin position="800"/>
        <end position="832"/>
    </location>
</feature>
<evidence type="ECO:0000256" key="4">
    <source>
        <dbReference type="ARBA" id="ARBA00023242"/>
    </source>
</evidence>
<feature type="domain" description="Nrap protein" evidence="12">
    <location>
        <begin position="996"/>
        <end position="1097"/>
    </location>
</feature>
<reference evidence="13 14" key="1">
    <citation type="submission" date="2011-10" db="EMBL/GenBank/DDBJ databases">
        <authorList>
            <person name="Genoscope - CEA"/>
        </authorList>
    </citation>
    <scope>NUCLEOTIDE SEQUENCE [LARGE SCALE GENOMIC DNA]</scope>
    <source>
        <strain evidence="13 14">RCC 1105</strain>
    </source>
</reference>
<evidence type="ECO:0000259" key="11">
    <source>
        <dbReference type="Pfam" id="PF17406"/>
    </source>
</evidence>
<evidence type="ECO:0000256" key="3">
    <source>
        <dbReference type="ARBA" id="ARBA00022884"/>
    </source>
</evidence>
<dbReference type="GO" id="GO:0003723">
    <property type="term" value="F:RNA binding"/>
    <property type="evidence" value="ECO:0007669"/>
    <property type="project" value="UniProtKB-KW"/>
</dbReference>
<evidence type="ECO:0000313" key="14">
    <source>
        <dbReference type="Proteomes" id="UP000198341"/>
    </source>
</evidence>
<evidence type="ECO:0000259" key="7">
    <source>
        <dbReference type="Pfam" id="PF03813"/>
    </source>
</evidence>
<accession>K8EE49</accession>
<keyword evidence="3 5" id="KW-0694">RNA-binding</keyword>
<name>K8EE49_9CHLO</name>
<dbReference type="Pfam" id="PF17405">
    <property type="entry name" value="Nrap_D4"/>
    <property type="match status" value="1"/>
</dbReference>
<dbReference type="InterPro" id="IPR035367">
    <property type="entry name" value="Nrap_D2"/>
</dbReference>
<gene>
    <name evidence="13" type="ORF">Bathy04g03550</name>
</gene>
<dbReference type="GO" id="GO:0032545">
    <property type="term" value="C:CURI complex"/>
    <property type="evidence" value="ECO:0007669"/>
    <property type="project" value="TreeGrafter"/>
</dbReference>
<comment type="subcellular location">
    <subcellularLocation>
        <location evidence="1 5">Nucleus</location>
        <location evidence="1 5">Nucleolus</location>
    </subcellularLocation>
</comment>
<dbReference type="Pfam" id="PF17403">
    <property type="entry name" value="Nrap_D2"/>
    <property type="match status" value="1"/>
</dbReference>
<feature type="domain" description="Nrap protein" evidence="11">
    <location>
        <begin position="699"/>
        <end position="894"/>
    </location>
</feature>
<feature type="domain" description="Nrap protein" evidence="8">
    <location>
        <begin position="191"/>
        <end position="356"/>
    </location>
</feature>
<dbReference type="GO" id="GO:0006409">
    <property type="term" value="P:tRNA export from nucleus"/>
    <property type="evidence" value="ECO:0007669"/>
    <property type="project" value="TreeGrafter"/>
</dbReference>
<dbReference type="Pfam" id="PF17406">
    <property type="entry name" value="Nrap_D5"/>
    <property type="match status" value="1"/>
</dbReference>
<feature type="domain" description="Nrap protein" evidence="10">
    <location>
        <begin position="516"/>
        <end position="668"/>
    </location>
</feature>
<dbReference type="GO" id="GO:0032040">
    <property type="term" value="C:small-subunit processome"/>
    <property type="evidence" value="ECO:0007669"/>
    <property type="project" value="TreeGrafter"/>
</dbReference>
<dbReference type="Gene3D" id="3.30.70.3030">
    <property type="match status" value="1"/>
</dbReference>
<keyword evidence="4 5" id="KW-0539">Nucleus</keyword>
<dbReference type="GO" id="GO:0006364">
    <property type="term" value="P:rRNA processing"/>
    <property type="evidence" value="ECO:0007669"/>
    <property type="project" value="TreeGrafter"/>
</dbReference>
<dbReference type="GeneID" id="19016381"/>
<evidence type="ECO:0000259" key="9">
    <source>
        <dbReference type="Pfam" id="PF17404"/>
    </source>
</evidence>
<evidence type="ECO:0000313" key="13">
    <source>
        <dbReference type="EMBL" id="CCO16357.1"/>
    </source>
</evidence>
<evidence type="ECO:0008006" key="15">
    <source>
        <dbReference type="Google" id="ProtNLM"/>
    </source>
</evidence>
<keyword evidence="14" id="KW-1185">Reference proteome</keyword>
<evidence type="ECO:0000256" key="6">
    <source>
        <dbReference type="SAM" id="MobiDB-lite"/>
    </source>
</evidence>
<dbReference type="SUPFAM" id="SSF81631">
    <property type="entry name" value="PAP/OAS1 substrate-binding domain"/>
    <property type="match status" value="1"/>
</dbReference>
<evidence type="ECO:0000259" key="8">
    <source>
        <dbReference type="Pfam" id="PF17403"/>
    </source>
</evidence>
<feature type="region of interest" description="Disordered" evidence="6">
    <location>
        <begin position="258"/>
        <end position="277"/>
    </location>
</feature>
<dbReference type="RefSeq" id="XP_007513832.1">
    <property type="nucleotide sequence ID" value="XM_007513770.1"/>
</dbReference>
<dbReference type="eggNOG" id="KOG2054">
    <property type="taxonomic scope" value="Eukaryota"/>
</dbReference>
<dbReference type="InterPro" id="IPR005554">
    <property type="entry name" value="NOL6/Upt22"/>
</dbReference>
<evidence type="ECO:0000256" key="2">
    <source>
        <dbReference type="ARBA" id="ARBA00006674"/>
    </source>
</evidence>
<dbReference type="AlphaFoldDB" id="K8EE49"/>
<dbReference type="EMBL" id="FO082275">
    <property type="protein sequence ID" value="CCO16357.1"/>
    <property type="molecule type" value="Genomic_DNA"/>
</dbReference>
<dbReference type="PANTHER" id="PTHR17972:SF0">
    <property type="entry name" value="NUCLEOLAR PROTEIN 6"/>
    <property type="match status" value="1"/>
</dbReference>
<evidence type="ECO:0000256" key="5">
    <source>
        <dbReference type="RuleBase" id="RU364032"/>
    </source>
</evidence>
<dbReference type="InterPro" id="IPR035368">
    <property type="entry name" value="Nrap_D3"/>
</dbReference>
<dbReference type="Gene3D" id="1.10.1410.10">
    <property type="match status" value="1"/>
</dbReference>
<dbReference type="STRING" id="41875.K8EE49"/>
<evidence type="ECO:0000259" key="12">
    <source>
        <dbReference type="Pfam" id="PF17407"/>
    </source>
</evidence>
<dbReference type="InterPro" id="IPR035371">
    <property type="entry name" value="Nrap_D6"/>
</dbReference>
<dbReference type="Pfam" id="PF03813">
    <property type="entry name" value="Nrap"/>
    <property type="match status" value="1"/>
</dbReference>
<feature type="compositionally biased region" description="Basic and acidic residues" evidence="6">
    <location>
        <begin position="821"/>
        <end position="832"/>
    </location>
</feature>
<dbReference type="Pfam" id="PF17404">
    <property type="entry name" value="Nrap_D3"/>
    <property type="match status" value="1"/>
</dbReference>
<dbReference type="InterPro" id="IPR035369">
    <property type="entry name" value="Nrap_D4"/>
</dbReference>
<dbReference type="KEGG" id="bpg:Bathy04g03550"/>
<feature type="domain" description="Nrap protein" evidence="7">
    <location>
        <begin position="47"/>
        <end position="183"/>
    </location>
</feature>
<dbReference type="InterPro" id="IPR035082">
    <property type="entry name" value="Nrap_D1"/>
</dbReference>
<feature type="compositionally biased region" description="Acidic residues" evidence="6">
    <location>
        <begin position="805"/>
        <end position="820"/>
    </location>
</feature>
<organism evidence="13 14">
    <name type="scientific">Bathycoccus prasinos</name>
    <dbReference type="NCBI Taxonomy" id="41875"/>
    <lineage>
        <taxon>Eukaryota</taxon>
        <taxon>Viridiplantae</taxon>
        <taxon>Chlorophyta</taxon>
        <taxon>Mamiellophyceae</taxon>
        <taxon>Mamiellales</taxon>
        <taxon>Bathycoccaceae</taxon>
        <taxon>Bathycoccus</taxon>
    </lineage>
</organism>
<sequence length="1107" mass="123450">MSAKTITFKPPSSVKAVGGHSYGGALSFNTNNRGGKDGKEEDTTPAIDVAIEMPSSCFNEKDYLDHRYHLKRMVYLKHIQKQLLMSRKKKNIAKKFVKKCDLTFYQNDNRKPCLTITIDNHERDLKVRVLPCCAANLFPKQRLGPTKSNLKKNEVRFESPRYSQSIAEDAAMHSINEWLQNKYKEVKFLGAASVLIKAWASRRHLFEYSNDGITGFFLSCLLAHMVETSDALSPAMDTNQLVQGFFVTLATAKKNSSGIANSKRTNGSNKSSGELESSSIPNYFTGGVFCDSELDEETKKSWIGAFKVVFLSPCGSLNLASRISQGAIEELVQEAVKSSEVLEQAGRNAFVEVFLTDLPRAVRYDLHMQVEISPTSSLKDVKDISSETRIAEEEIFSIMKIAMNDRADAVRCASIGTSACNANKIWIGVQLNPENGLKVIDVGPPTDNEAEAKTFRAFWGEKSELRRFKDARICEAVVWSFVPASRRHHIPAVAAEYALKKNVKGIDSITWTSKVFDDLLSSSDGSFVAVSEHSKHLLQTLDRLARRMKEMKDVPLKVYNVQPISAAFRGCDPFPPKQHPLMFGIGAGLGKDDEVISACPRTLNVLVQLEGSGRWPEEEEEIIKTKQLMAIEIAEKLKQSFGTPNIVSNDGTVDILHEGYAFRLFLNASNGGPLIREIEAEQAIVSKHAMLLASISSRFPTFAIAVQIAKRWIASHMFSPHVPDEIIELLVAKVFCHPGGLSPPNSREVAFARFLELLCTHPFGILPLVLDPESSGGQTGEDCAVSRDAIKRAEDLLLPSAMKDDVEEEEEKDSDDDDDNNKENGTKERIIEKKKFKGPPSMVILSPYDLTGTFWTRDRNLDGENVPSVVTMKRLQSIAAKALKTLQTYLENGGNMLTANNNAGEEEEEVMWEKLFRPNLGAFDGVLLFRKSVLPFPDEALFTQAKMRKVLKRAFKTNLSTAADDEEEEDEEEEEDFILHEKKKKRRKELSLTKLPKRLMQLGPEKAREALLVGFDPIKAFLDDSEKRCGNTALFFHDKYGGSFVAVAVKPETLRIHRDVVKLLENDSFVFASSSSSQRVPTKDAILEELATIPGDGIVDGLMKDRR</sequence>
<feature type="compositionally biased region" description="Low complexity" evidence="6">
    <location>
        <begin position="266"/>
        <end position="277"/>
    </location>
</feature>
<dbReference type="OrthoDB" id="10251401at2759"/>